<feature type="region of interest" description="Disordered" evidence="5">
    <location>
        <begin position="209"/>
        <end position="241"/>
    </location>
</feature>
<dbReference type="PANTHER" id="PTHR31973">
    <property type="entry name" value="POLYPROTEIN, PUTATIVE-RELATED"/>
    <property type="match status" value="1"/>
</dbReference>
<dbReference type="Pfam" id="PF04434">
    <property type="entry name" value="SWIM"/>
    <property type="match status" value="1"/>
</dbReference>
<dbReference type="InterPro" id="IPR006564">
    <property type="entry name" value="Znf_PMZ"/>
</dbReference>
<dbReference type="InterPro" id="IPR018289">
    <property type="entry name" value="MULE_transposase_dom"/>
</dbReference>
<keyword evidence="1" id="KW-0479">Metal-binding</keyword>
<reference evidence="8" key="1">
    <citation type="journal article" date="2019" name="Gigascience">
        <title>De novo genome assembly of the endangered Acer yangbiense, a plant species with extremely small populations endemic to Yunnan Province, China.</title>
        <authorList>
            <person name="Yang J."/>
            <person name="Wariss H.M."/>
            <person name="Tao L."/>
            <person name="Zhang R."/>
            <person name="Yun Q."/>
            <person name="Hollingsworth P."/>
            <person name="Dao Z."/>
            <person name="Luo G."/>
            <person name="Guo H."/>
            <person name="Ma Y."/>
            <person name="Sun W."/>
        </authorList>
    </citation>
    <scope>NUCLEOTIDE SEQUENCE [LARGE SCALE GENOMIC DNA]</scope>
    <source>
        <strain evidence="8">cv. Malutang</strain>
    </source>
</reference>
<keyword evidence="8" id="KW-1185">Reference proteome</keyword>
<feature type="region of interest" description="Disordered" evidence="5">
    <location>
        <begin position="758"/>
        <end position="797"/>
    </location>
</feature>
<dbReference type="AlphaFoldDB" id="A0A5C7GSB1"/>
<evidence type="ECO:0000313" key="8">
    <source>
        <dbReference type="Proteomes" id="UP000323000"/>
    </source>
</evidence>
<comment type="caution">
    <text evidence="7">The sequence shown here is derived from an EMBL/GenBank/DDBJ whole genome shotgun (WGS) entry which is preliminary data.</text>
</comment>
<feature type="region of interest" description="Disordered" evidence="5">
    <location>
        <begin position="715"/>
        <end position="743"/>
    </location>
</feature>
<dbReference type="PANTHER" id="PTHR31973:SF187">
    <property type="entry name" value="MUTATOR TRANSPOSASE MUDRA PROTEIN"/>
    <property type="match status" value="1"/>
</dbReference>
<sequence>MDTILRVSVMFGTKVMELGECDADHISLINLVHATTKEFSGKSELPSGGFTVSAELPWSSDKTVVSTNSELLDVFREFVFRGYDAIHFVIEPHSPIDEPDEPDELDEPHSPIDEPQVVEQIGWCHEVSAMFDFEADSEIEDGKSDKEVESDGEGVQTGEAVGLDGVEVDGVDLDDVVEVESVDLDDGVEVDGVDLDDGVEVEDVDLGDLGDGVEVEDEGGAKDEGVQTGEGVKNEQGVGIDGDDEITKQCMALYNGYESRSDDDYFSDSNQEDNAWVGNVVRGVPFERQEYAVREGVTLGRIKNDLVRQTYVCKSDGCPWRAHGSRTIDKKSFILKTLVDKHSCHRVYNNSEAKIKWIASRVESLVKSNPTVSAKLLGDLLLERYNVAVDMKKLYNIKHRLMSQLRSEHNNCFRYLRQYAYTLNQTNPGTAIHIKIQKPLPTFHRLFLSFKAQKQGFLEGCRPFIGLDGCHLKGPCGGVLLSAVALDANSGIFPLAVCICEKEIMYSWMWFLNKLKMFLQFPEDRHLCFMSDGQKGLINALETHFPLASTRFCARHIYANFRSSYPGDNYKKMFWMASRSSNLFHFNVALDSIGEVDIRAKEWLKKIDPHYWSRFAYDQYIRLGAHEYELLGPDGTFAVKLREYHCGCGSWQISGIPCPHAMVAISHSCGTQSMKDWVPNFVHQSLTKSAYIQTYQGMIHPLPDQKMWPPIEKAELLPPPYETQPGRPKMQRKREAGEKAKGGRSRTVICKLCNKAGHNKRTCKSNKPSRKQKQKRGTNTASTSQQPQPPRKKNKKCVYVVVLER</sequence>
<dbReference type="Pfam" id="PF10551">
    <property type="entry name" value="MULE"/>
    <property type="match status" value="1"/>
</dbReference>
<feature type="compositionally biased region" description="Basic residues" evidence="5">
    <location>
        <begin position="758"/>
        <end position="776"/>
    </location>
</feature>
<evidence type="ECO:0000313" key="7">
    <source>
        <dbReference type="EMBL" id="TXG47440.1"/>
    </source>
</evidence>
<protein>
    <recommendedName>
        <fullName evidence="6">SWIM-type domain-containing protein</fullName>
    </recommendedName>
</protein>
<dbReference type="SMART" id="SM00575">
    <property type="entry name" value="ZnF_PMZ"/>
    <property type="match status" value="1"/>
</dbReference>
<dbReference type="OrthoDB" id="1918246at2759"/>
<dbReference type="EMBL" id="VAHF01000013">
    <property type="protein sequence ID" value="TXG47440.1"/>
    <property type="molecule type" value="Genomic_DNA"/>
</dbReference>
<dbReference type="GO" id="GO:0008270">
    <property type="term" value="F:zinc ion binding"/>
    <property type="evidence" value="ECO:0007669"/>
    <property type="project" value="UniProtKB-KW"/>
</dbReference>
<evidence type="ECO:0000256" key="4">
    <source>
        <dbReference type="PROSITE-ProRule" id="PRU00325"/>
    </source>
</evidence>
<keyword evidence="3" id="KW-0862">Zinc</keyword>
<dbReference type="InterPro" id="IPR007527">
    <property type="entry name" value="Znf_SWIM"/>
</dbReference>
<proteinExistence type="predicted"/>
<feature type="compositionally biased region" description="Acidic residues" evidence="5">
    <location>
        <begin position="209"/>
        <end position="218"/>
    </location>
</feature>
<gene>
    <name evidence="7" type="ORF">EZV62_026734</name>
</gene>
<evidence type="ECO:0000256" key="2">
    <source>
        <dbReference type="ARBA" id="ARBA00022771"/>
    </source>
</evidence>
<feature type="domain" description="SWIM-type" evidence="6">
    <location>
        <begin position="637"/>
        <end position="669"/>
    </location>
</feature>
<keyword evidence="2 4" id="KW-0863">Zinc-finger</keyword>
<evidence type="ECO:0000256" key="3">
    <source>
        <dbReference type="ARBA" id="ARBA00022833"/>
    </source>
</evidence>
<name>A0A5C7GSB1_9ROSI</name>
<evidence type="ECO:0000256" key="5">
    <source>
        <dbReference type="SAM" id="MobiDB-lite"/>
    </source>
</evidence>
<evidence type="ECO:0000256" key="1">
    <source>
        <dbReference type="ARBA" id="ARBA00022723"/>
    </source>
</evidence>
<dbReference type="Proteomes" id="UP000323000">
    <property type="component" value="Chromosome 13"/>
</dbReference>
<evidence type="ECO:0000259" key="6">
    <source>
        <dbReference type="PROSITE" id="PS50966"/>
    </source>
</evidence>
<organism evidence="7 8">
    <name type="scientific">Acer yangbiense</name>
    <dbReference type="NCBI Taxonomy" id="1000413"/>
    <lineage>
        <taxon>Eukaryota</taxon>
        <taxon>Viridiplantae</taxon>
        <taxon>Streptophyta</taxon>
        <taxon>Embryophyta</taxon>
        <taxon>Tracheophyta</taxon>
        <taxon>Spermatophyta</taxon>
        <taxon>Magnoliopsida</taxon>
        <taxon>eudicotyledons</taxon>
        <taxon>Gunneridae</taxon>
        <taxon>Pentapetalae</taxon>
        <taxon>rosids</taxon>
        <taxon>malvids</taxon>
        <taxon>Sapindales</taxon>
        <taxon>Sapindaceae</taxon>
        <taxon>Hippocastanoideae</taxon>
        <taxon>Acereae</taxon>
        <taxon>Acer</taxon>
    </lineage>
</organism>
<accession>A0A5C7GSB1</accession>
<dbReference type="PROSITE" id="PS50966">
    <property type="entry name" value="ZF_SWIM"/>
    <property type="match status" value="1"/>
</dbReference>